<dbReference type="AlphaFoldDB" id="A0A0A9FVX5"/>
<reference evidence="1" key="2">
    <citation type="journal article" date="2015" name="Data Brief">
        <title>Shoot transcriptome of the giant reed, Arundo donax.</title>
        <authorList>
            <person name="Barrero R.A."/>
            <person name="Guerrero F.D."/>
            <person name="Moolhuijzen P."/>
            <person name="Goolsby J.A."/>
            <person name="Tidwell J."/>
            <person name="Bellgard S.E."/>
            <person name="Bellgard M.I."/>
        </authorList>
    </citation>
    <scope>NUCLEOTIDE SEQUENCE</scope>
    <source>
        <tissue evidence="1">Shoot tissue taken approximately 20 cm above the soil surface</tissue>
    </source>
</reference>
<proteinExistence type="predicted"/>
<accession>A0A0A9FVX5</accession>
<sequence length="18" mass="2147">MILLSFDNDRPFHLLIAM</sequence>
<reference evidence="1" key="1">
    <citation type="submission" date="2014-09" db="EMBL/GenBank/DDBJ databases">
        <authorList>
            <person name="Magalhaes I.L.F."/>
            <person name="Oliveira U."/>
            <person name="Santos F.R."/>
            <person name="Vidigal T.H.D.A."/>
            <person name="Brescovit A.D."/>
            <person name="Santos A.J."/>
        </authorList>
    </citation>
    <scope>NUCLEOTIDE SEQUENCE</scope>
    <source>
        <tissue evidence="1">Shoot tissue taken approximately 20 cm above the soil surface</tissue>
    </source>
</reference>
<dbReference type="EMBL" id="GBRH01181474">
    <property type="protein sequence ID" value="JAE16422.1"/>
    <property type="molecule type" value="Transcribed_RNA"/>
</dbReference>
<protein>
    <submittedName>
        <fullName evidence="1">Uncharacterized protein</fullName>
    </submittedName>
</protein>
<organism evidence="1">
    <name type="scientific">Arundo donax</name>
    <name type="common">Giant reed</name>
    <name type="synonym">Donax arundinaceus</name>
    <dbReference type="NCBI Taxonomy" id="35708"/>
    <lineage>
        <taxon>Eukaryota</taxon>
        <taxon>Viridiplantae</taxon>
        <taxon>Streptophyta</taxon>
        <taxon>Embryophyta</taxon>
        <taxon>Tracheophyta</taxon>
        <taxon>Spermatophyta</taxon>
        <taxon>Magnoliopsida</taxon>
        <taxon>Liliopsida</taxon>
        <taxon>Poales</taxon>
        <taxon>Poaceae</taxon>
        <taxon>PACMAD clade</taxon>
        <taxon>Arundinoideae</taxon>
        <taxon>Arundineae</taxon>
        <taxon>Arundo</taxon>
    </lineage>
</organism>
<evidence type="ECO:0000313" key="1">
    <source>
        <dbReference type="EMBL" id="JAE16422.1"/>
    </source>
</evidence>
<name>A0A0A9FVX5_ARUDO</name>